<accession>A0ACC4AHG8</accession>
<dbReference type="EMBL" id="RCHU02000019">
    <property type="protein sequence ID" value="KAL3565649.1"/>
    <property type="molecule type" value="Genomic_DNA"/>
</dbReference>
<dbReference type="Proteomes" id="UP000309997">
    <property type="component" value="Unassembled WGS sequence"/>
</dbReference>
<organism evidence="1 2">
    <name type="scientific">Populus alba</name>
    <name type="common">White poplar</name>
    <dbReference type="NCBI Taxonomy" id="43335"/>
    <lineage>
        <taxon>Eukaryota</taxon>
        <taxon>Viridiplantae</taxon>
        <taxon>Streptophyta</taxon>
        <taxon>Embryophyta</taxon>
        <taxon>Tracheophyta</taxon>
        <taxon>Spermatophyta</taxon>
        <taxon>Magnoliopsida</taxon>
        <taxon>eudicotyledons</taxon>
        <taxon>Gunneridae</taxon>
        <taxon>Pentapetalae</taxon>
        <taxon>rosids</taxon>
        <taxon>fabids</taxon>
        <taxon>Malpighiales</taxon>
        <taxon>Salicaceae</taxon>
        <taxon>Saliceae</taxon>
        <taxon>Populus</taxon>
    </lineage>
</organism>
<reference evidence="1 2" key="1">
    <citation type="journal article" date="2024" name="Plant Biotechnol. J.">
        <title>Genome and CRISPR/Cas9 system of a widespread forest tree (Populus alba) in the world.</title>
        <authorList>
            <person name="Liu Y.J."/>
            <person name="Jiang P.F."/>
            <person name="Han X.M."/>
            <person name="Li X.Y."/>
            <person name="Wang H.M."/>
            <person name="Wang Y.J."/>
            <person name="Wang X.X."/>
            <person name="Zeng Q.Y."/>
        </authorList>
    </citation>
    <scope>NUCLEOTIDE SEQUENCE [LARGE SCALE GENOMIC DNA]</scope>
    <source>
        <strain evidence="2">cv. PAL-ZL1</strain>
    </source>
</reference>
<evidence type="ECO:0000313" key="2">
    <source>
        <dbReference type="Proteomes" id="UP000309997"/>
    </source>
</evidence>
<protein>
    <submittedName>
        <fullName evidence="1">Uncharacterized protein</fullName>
    </submittedName>
</protein>
<sequence>FISIDCGAEKDYLDGKTGITYKTDTDFIRTGKNKVVAPVRYLAIPYLGDMVNSLRTFPEGERNCYTLKPRQGKNQNYYVRAFFYYGNYDSKNQAQIVFDLYIGVNYWTTVGVLEEMNPAYYEIIHYSVTDTIYVCLVNTGFGVPFINGLDLRFMNDSPYRTMNRSLLRWVGADLGGNQSLGTIRYSNDVYDRMWPVSNLNDSVSISTETNVDIQGSDNPCRLPVEVLRTAVQPRNGLNSLSYSYTIWYRENSTPEFLVFFHFAEIEQIALGEIREFTIALNDLEYGPFTLEYLKPLTIRSNLSRAQEGLVRFSIDATRPDLPPILNALEIFELRSLPFSPTNQADVDAIMAIKKAYTINRDDWQGDPCLPLTTWFGLQCNYDNPPRIISLNLSSSQLSGKIDVSLLSLTAIKSLDLSNNELIGTVPEAFAQLPNLTILDLSENKLTGAVPHSLKEKSNSGQLQLRGPKGNTHILQWVSPLIERGDIQSIIDPRLQGVFNTNCAWKVLEIALSCVPPTSIQRPDMSDILGELKECLAMEMSSEMSMPDSVEMSLVLGTDIAPNLR</sequence>
<proteinExistence type="predicted"/>
<gene>
    <name evidence="1" type="ORF">D5086_033695</name>
</gene>
<name>A0ACC4AHG8_POPAL</name>
<feature type="non-terminal residue" evidence="1">
    <location>
        <position position="1"/>
    </location>
</feature>
<evidence type="ECO:0000313" key="1">
    <source>
        <dbReference type="EMBL" id="KAL3565649.1"/>
    </source>
</evidence>
<keyword evidence="2" id="KW-1185">Reference proteome</keyword>
<comment type="caution">
    <text evidence="1">The sequence shown here is derived from an EMBL/GenBank/DDBJ whole genome shotgun (WGS) entry which is preliminary data.</text>
</comment>